<dbReference type="PANTHER" id="PTHR37984">
    <property type="entry name" value="PROTEIN CBG26694"/>
    <property type="match status" value="1"/>
</dbReference>
<dbReference type="GO" id="GO:0003723">
    <property type="term" value="F:RNA binding"/>
    <property type="evidence" value="ECO:0007669"/>
    <property type="project" value="UniProtKB-KW"/>
</dbReference>
<dbReference type="AlphaFoldDB" id="A0A9Q3JB16"/>
<keyword evidence="1" id="KW-0694">RNA-binding</keyword>
<evidence type="ECO:0000259" key="2">
    <source>
        <dbReference type="PROSITE" id="PS50994"/>
    </source>
</evidence>
<dbReference type="InterPro" id="IPR050951">
    <property type="entry name" value="Retrovirus_Pol_polyprotein"/>
</dbReference>
<evidence type="ECO:0000256" key="1">
    <source>
        <dbReference type="ARBA" id="ARBA00022884"/>
    </source>
</evidence>
<comment type="caution">
    <text evidence="3">The sequence shown here is derived from an EMBL/GenBank/DDBJ whole genome shotgun (WGS) entry which is preliminary data.</text>
</comment>
<feature type="domain" description="Integrase catalytic" evidence="2">
    <location>
        <begin position="62"/>
        <end position="199"/>
    </location>
</feature>
<organism evidence="3 4">
    <name type="scientific">Austropuccinia psidii MF-1</name>
    <dbReference type="NCBI Taxonomy" id="1389203"/>
    <lineage>
        <taxon>Eukaryota</taxon>
        <taxon>Fungi</taxon>
        <taxon>Dikarya</taxon>
        <taxon>Basidiomycota</taxon>
        <taxon>Pucciniomycotina</taxon>
        <taxon>Pucciniomycetes</taxon>
        <taxon>Pucciniales</taxon>
        <taxon>Sphaerophragmiaceae</taxon>
        <taxon>Austropuccinia</taxon>
    </lineage>
</organism>
<dbReference type="EMBL" id="AVOT02066711">
    <property type="protein sequence ID" value="MBW0558445.1"/>
    <property type="molecule type" value="Genomic_DNA"/>
</dbReference>
<dbReference type="Gene3D" id="3.30.420.10">
    <property type="entry name" value="Ribonuclease H-like superfamily/Ribonuclease H"/>
    <property type="match status" value="1"/>
</dbReference>
<protein>
    <recommendedName>
        <fullName evidence="2">Integrase catalytic domain-containing protein</fullName>
    </recommendedName>
</protein>
<dbReference type="PROSITE" id="PS50994">
    <property type="entry name" value="INTEGRASE"/>
    <property type="match status" value="1"/>
</dbReference>
<dbReference type="InterPro" id="IPR012337">
    <property type="entry name" value="RNaseH-like_sf"/>
</dbReference>
<dbReference type="PANTHER" id="PTHR37984:SF5">
    <property type="entry name" value="PROTEIN NYNRIN-LIKE"/>
    <property type="match status" value="1"/>
</dbReference>
<dbReference type="GO" id="GO:0015074">
    <property type="term" value="P:DNA integration"/>
    <property type="evidence" value="ECO:0007669"/>
    <property type="project" value="InterPro"/>
</dbReference>
<sequence>MIASALDTCKKTEQLKKWKTVHGGHLGEKRPLNIAIPVTDAKKKTGVQERNLELRLIFKNQNTLGKLFKWIGSQNSLPPGGDRNYNDCLLIVDQYSKTTIFLPRHNDETSVDTAILLWNRVICHTGLYRYIISGRDPRFTYVLWTNLHRLFGTKLSYSTAYHPQNDGLAERIIQTLEDLIRRFCAYGLEFKYSDGCTHH</sequence>
<proteinExistence type="predicted"/>
<dbReference type="OrthoDB" id="2273864at2759"/>
<keyword evidence="4" id="KW-1185">Reference proteome</keyword>
<evidence type="ECO:0000313" key="3">
    <source>
        <dbReference type="EMBL" id="MBW0558445.1"/>
    </source>
</evidence>
<dbReference type="SUPFAM" id="SSF53098">
    <property type="entry name" value="Ribonuclease H-like"/>
    <property type="match status" value="1"/>
</dbReference>
<dbReference type="Proteomes" id="UP000765509">
    <property type="component" value="Unassembled WGS sequence"/>
</dbReference>
<name>A0A9Q3JB16_9BASI</name>
<dbReference type="InterPro" id="IPR036397">
    <property type="entry name" value="RNaseH_sf"/>
</dbReference>
<dbReference type="GO" id="GO:0005634">
    <property type="term" value="C:nucleus"/>
    <property type="evidence" value="ECO:0007669"/>
    <property type="project" value="UniProtKB-ARBA"/>
</dbReference>
<reference evidence="3" key="1">
    <citation type="submission" date="2021-03" db="EMBL/GenBank/DDBJ databases">
        <title>Draft genome sequence of rust myrtle Austropuccinia psidii MF-1, a brazilian biotype.</title>
        <authorList>
            <person name="Quecine M.C."/>
            <person name="Pachon D.M.R."/>
            <person name="Bonatelli M.L."/>
            <person name="Correr F.H."/>
            <person name="Franceschini L.M."/>
            <person name="Leite T.F."/>
            <person name="Margarido G.R.A."/>
            <person name="Almeida C.A."/>
            <person name="Ferrarezi J.A."/>
            <person name="Labate C.A."/>
        </authorList>
    </citation>
    <scope>NUCLEOTIDE SEQUENCE</scope>
    <source>
        <strain evidence="3">MF-1</strain>
    </source>
</reference>
<accession>A0A9Q3JB16</accession>
<evidence type="ECO:0000313" key="4">
    <source>
        <dbReference type="Proteomes" id="UP000765509"/>
    </source>
</evidence>
<gene>
    <name evidence="3" type="ORF">O181_098160</name>
</gene>
<dbReference type="InterPro" id="IPR001584">
    <property type="entry name" value="Integrase_cat-core"/>
</dbReference>